<dbReference type="GO" id="GO:0008080">
    <property type="term" value="F:N-acetyltransferase activity"/>
    <property type="evidence" value="ECO:0007669"/>
    <property type="project" value="InterPro"/>
</dbReference>
<organism evidence="4 5">
    <name type="scientific">Streptomyces dysideae</name>
    <dbReference type="NCBI Taxonomy" id="909626"/>
    <lineage>
        <taxon>Bacteria</taxon>
        <taxon>Bacillati</taxon>
        <taxon>Actinomycetota</taxon>
        <taxon>Actinomycetes</taxon>
        <taxon>Kitasatosporales</taxon>
        <taxon>Streptomycetaceae</taxon>
        <taxon>Streptomyces</taxon>
    </lineage>
</organism>
<dbReference type="InterPro" id="IPR028345">
    <property type="entry name" value="Antibiotic_NAT-like"/>
</dbReference>
<comment type="caution">
    <text evidence="4">The sequence shown here is derived from an EMBL/GenBank/DDBJ whole genome shotgun (WGS) entry which is preliminary data.</text>
</comment>
<sequence length="278" mass="29757">MTAVRTPAADLDALGVRAGATVLAHASLRRVGADADTVLSTLLDALGPDGTLVVPAFTAGNSDSSPEYRARTRGMTYRQRAAQHAAMPPFDPLTTPSQGMGQLAEAVRRRAGAVRSAHPQTSFAAVGGRAEELMAGHDEDCHLGESSPLARLYTAGARVLLVGVGYDVCSAFHLAEYRIADAPRREYRCVVLRDGRRQWISYKDVDLDDGDFGDLGAAYETYDAALPSPGVRHGRIGDAETRSLPLADAVDFATGWLAGKRPRLRDTKRLQNACGFLH</sequence>
<dbReference type="SUPFAM" id="SSF110710">
    <property type="entry name" value="TTHA0583/YokD-like"/>
    <property type="match status" value="1"/>
</dbReference>
<name>A0A117RY14_9ACTN</name>
<dbReference type="Pfam" id="PF02522">
    <property type="entry name" value="Antibiotic_NAT"/>
    <property type="match status" value="1"/>
</dbReference>
<gene>
    <name evidence="4" type="ORF">AQJ91_40135</name>
</gene>
<keyword evidence="2" id="KW-0808">Transferase</keyword>
<accession>A0A117RY14</accession>
<dbReference type="AlphaFoldDB" id="A0A117RY14"/>
<keyword evidence="5" id="KW-1185">Reference proteome</keyword>
<evidence type="ECO:0000256" key="1">
    <source>
        <dbReference type="ARBA" id="ARBA00006383"/>
    </source>
</evidence>
<dbReference type="InterPro" id="IPR003679">
    <property type="entry name" value="Amioglycoside_AcTrfase"/>
</dbReference>
<keyword evidence="3" id="KW-0012">Acyltransferase</keyword>
<dbReference type="PANTHER" id="PTHR11104:SF0">
    <property type="entry name" value="SPBETA PROPHAGE-DERIVED AMINOGLYCOSIDE N(3')-ACETYLTRANSFERASE-LIKE PROTEIN YOKD"/>
    <property type="match status" value="1"/>
</dbReference>
<dbReference type="PANTHER" id="PTHR11104">
    <property type="entry name" value="AMINOGLYCOSIDE N3-ACETYLTRANSFERASE"/>
    <property type="match status" value="1"/>
</dbReference>
<dbReference type="GO" id="GO:0046677">
    <property type="term" value="P:response to antibiotic"/>
    <property type="evidence" value="ECO:0007669"/>
    <property type="project" value="InterPro"/>
</dbReference>
<evidence type="ECO:0000256" key="2">
    <source>
        <dbReference type="ARBA" id="ARBA00022679"/>
    </source>
</evidence>
<evidence type="ECO:0000256" key="3">
    <source>
        <dbReference type="ARBA" id="ARBA00023315"/>
    </source>
</evidence>
<evidence type="ECO:0000313" key="5">
    <source>
        <dbReference type="Proteomes" id="UP000053260"/>
    </source>
</evidence>
<proteinExistence type="inferred from homology"/>
<dbReference type="OrthoDB" id="7330654at2"/>
<protein>
    <submittedName>
        <fullName evidence="4">Uncharacterized protein</fullName>
    </submittedName>
</protein>
<evidence type="ECO:0000313" key="4">
    <source>
        <dbReference type="EMBL" id="KUO15680.1"/>
    </source>
</evidence>
<comment type="similarity">
    <text evidence="1">Belongs to the antibiotic N-acetyltransferase family.</text>
</comment>
<dbReference type="STRING" id="909626.AQJ91_40135"/>
<dbReference type="RefSeq" id="WP_067032414.1">
    <property type="nucleotide sequence ID" value="NZ_KQ949113.1"/>
</dbReference>
<reference evidence="4 5" key="1">
    <citation type="submission" date="2015-10" db="EMBL/GenBank/DDBJ databases">
        <title>Draft genome sequence of Streptomyces sp. RV15, isolated from a marine sponge.</title>
        <authorList>
            <person name="Ruckert C."/>
            <person name="Abdelmohsen U.R."/>
            <person name="Winkler A."/>
            <person name="Hentschel U."/>
            <person name="Kalinowski J."/>
            <person name="Kampfer P."/>
            <person name="Glaeser S."/>
        </authorList>
    </citation>
    <scope>NUCLEOTIDE SEQUENCE [LARGE SCALE GENOMIC DNA]</scope>
    <source>
        <strain evidence="4 5">RV15</strain>
    </source>
</reference>
<dbReference type="EMBL" id="LMXB01000108">
    <property type="protein sequence ID" value="KUO15680.1"/>
    <property type="molecule type" value="Genomic_DNA"/>
</dbReference>
<dbReference type="Proteomes" id="UP000053260">
    <property type="component" value="Unassembled WGS sequence"/>
</dbReference>